<evidence type="ECO:0000259" key="4">
    <source>
        <dbReference type="PROSITE" id="PS01124"/>
    </source>
</evidence>
<dbReference type="SUPFAM" id="SSF46689">
    <property type="entry name" value="Homeodomain-like"/>
    <property type="match status" value="1"/>
</dbReference>
<dbReference type="Proteomes" id="UP000031838">
    <property type="component" value="Chromosome 2"/>
</dbReference>
<dbReference type="SMART" id="SM00342">
    <property type="entry name" value="HTH_ARAC"/>
    <property type="match status" value="1"/>
</dbReference>
<dbReference type="InterPro" id="IPR018060">
    <property type="entry name" value="HTH_AraC"/>
</dbReference>
<keyword evidence="3" id="KW-0804">Transcription</keyword>
<dbReference type="InterPro" id="IPR053142">
    <property type="entry name" value="PchR_regulatory_protein"/>
</dbReference>
<keyword evidence="1" id="KW-0805">Transcription regulation</keyword>
<dbReference type="PANTHER" id="PTHR47893:SF1">
    <property type="entry name" value="REGULATORY PROTEIN PCHR"/>
    <property type="match status" value="1"/>
</dbReference>
<dbReference type="InterPro" id="IPR020449">
    <property type="entry name" value="Tscrpt_reg_AraC-type_HTH"/>
</dbReference>
<keyword evidence="2" id="KW-0238">DNA-binding</keyword>
<gene>
    <name evidence="5" type="ORF">BGL_2c16020</name>
</gene>
<evidence type="ECO:0000313" key="6">
    <source>
        <dbReference type="Proteomes" id="UP000031838"/>
    </source>
</evidence>
<dbReference type="EMBL" id="CP002581">
    <property type="protein sequence ID" value="AJK49669.1"/>
    <property type="molecule type" value="Genomic_DNA"/>
</dbReference>
<evidence type="ECO:0000256" key="3">
    <source>
        <dbReference type="ARBA" id="ARBA00023163"/>
    </source>
</evidence>
<evidence type="ECO:0000256" key="2">
    <source>
        <dbReference type="ARBA" id="ARBA00023125"/>
    </source>
</evidence>
<reference evidence="6" key="1">
    <citation type="submission" date="2011-03" db="EMBL/GenBank/DDBJ databases">
        <authorList>
            <person name="Voget S."/>
            <person name="Streit W.R."/>
            <person name="Jaeger K.E."/>
            <person name="Daniel R."/>
        </authorList>
    </citation>
    <scope>NUCLEOTIDE SEQUENCE [LARGE SCALE GENOMIC DNA]</scope>
    <source>
        <strain evidence="6">PG1</strain>
    </source>
</reference>
<dbReference type="RefSeq" id="WP_042628068.1">
    <property type="nucleotide sequence ID" value="NZ_CP002581.1"/>
</dbReference>
<dbReference type="AlphaFoldDB" id="A0A0B6S5H4"/>
<dbReference type="GO" id="GO:0043565">
    <property type="term" value="F:sequence-specific DNA binding"/>
    <property type="evidence" value="ECO:0007669"/>
    <property type="project" value="InterPro"/>
</dbReference>
<dbReference type="HOGENOM" id="CLU_052345_4_2_4"/>
<dbReference type="GO" id="GO:0003700">
    <property type="term" value="F:DNA-binding transcription factor activity"/>
    <property type="evidence" value="ECO:0007669"/>
    <property type="project" value="InterPro"/>
</dbReference>
<evidence type="ECO:0000313" key="5">
    <source>
        <dbReference type="EMBL" id="AJK49669.1"/>
    </source>
</evidence>
<accession>A0A0B6S5H4</accession>
<reference evidence="5 6" key="2">
    <citation type="journal article" date="2016" name="Appl. Microbiol. Biotechnol.">
        <title>Mutations improving production and secretion of extracellular lipase by Burkholderia glumae PG1.</title>
        <authorList>
            <person name="Knapp A."/>
            <person name="Voget S."/>
            <person name="Gao R."/>
            <person name="Zaburannyi N."/>
            <person name="Krysciak D."/>
            <person name="Breuer M."/>
            <person name="Hauer B."/>
            <person name="Streit W.R."/>
            <person name="Muller R."/>
            <person name="Daniel R."/>
            <person name="Jaeger K.E."/>
        </authorList>
    </citation>
    <scope>NUCLEOTIDE SEQUENCE [LARGE SCALE GENOMIC DNA]</scope>
    <source>
        <strain evidence="5 6">PG1</strain>
    </source>
</reference>
<dbReference type="PANTHER" id="PTHR47893">
    <property type="entry name" value="REGULATORY PROTEIN PCHR"/>
    <property type="match status" value="1"/>
</dbReference>
<dbReference type="Pfam" id="PF12833">
    <property type="entry name" value="HTH_18"/>
    <property type="match status" value="1"/>
</dbReference>
<evidence type="ECO:0000256" key="1">
    <source>
        <dbReference type="ARBA" id="ARBA00023015"/>
    </source>
</evidence>
<proteinExistence type="predicted"/>
<keyword evidence="6" id="KW-1185">Reference proteome</keyword>
<organism evidence="5 6">
    <name type="scientific">Burkholderia plantarii</name>
    <dbReference type="NCBI Taxonomy" id="41899"/>
    <lineage>
        <taxon>Bacteria</taxon>
        <taxon>Pseudomonadati</taxon>
        <taxon>Pseudomonadota</taxon>
        <taxon>Betaproteobacteria</taxon>
        <taxon>Burkholderiales</taxon>
        <taxon>Burkholderiaceae</taxon>
        <taxon>Burkholderia</taxon>
    </lineage>
</organism>
<dbReference type="PROSITE" id="PS01124">
    <property type="entry name" value="HTH_ARAC_FAMILY_2"/>
    <property type="match status" value="1"/>
</dbReference>
<protein>
    <submittedName>
        <fullName evidence="5">Transcriptional regulator, AraC-family</fullName>
    </submittedName>
</protein>
<name>A0A0B6S5H4_BURPL</name>
<dbReference type="PRINTS" id="PR00032">
    <property type="entry name" value="HTHARAC"/>
</dbReference>
<sequence>MPLHSHTLTPAEVTVSALITDYAAPEATVPGYQLLRTTLRDGIDLLVWRGGQPQPLSMNVRDDWGRVQFSYALQGHAHFSFDARRRVVEHTLTAGSSCISHTPDCRGKSTHVGQIENVVVSIRPDLLHELAPDMDGALRQRLDSRRCCVPCRCCAEMGATARALSDALQAPQRAAGCRVHRSTMWLLGQSLALTSLMLDAHRDAEAAPSTLPRADHAKLLHARDLLLADLTCAPTIVELSKAAGLSEQKLKRGFRLLFQHGVYSLFQHERMHEARRRLAITGMSVMTVATDMGYANASHFTAAFHKQFGVNPSALKQSRRSVSIVHRE</sequence>
<feature type="domain" description="HTH araC/xylS-type" evidence="4">
    <location>
        <begin position="220"/>
        <end position="318"/>
    </location>
</feature>
<dbReference type="Gene3D" id="1.10.10.60">
    <property type="entry name" value="Homeodomain-like"/>
    <property type="match status" value="1"/>
</dbReference>
<dbReference type="InterPro" id="IPR009057">
    <property type="entry name" value="Homeodomain-like_sf"/>
</dbReference>
<dbReference type="KEGG" id="bgp:BGL_2c16020"/>